<evidence type="ECO:0000259" key="2">
    <source>
        <dbReference type="Pfam" id="PF13837"/>
    </source>
</evidence>
<dbReference type="AlphaFoldDB" id="A0AA89BKG9"/>
<comment type="caution">
    <text evidence="3">The sequence shown here is derived from an EMBL/GenBank/DDBJ whole genome shotgun (WGS) entry which is preliminary data.</text>
</comment>
<evidence type="ECO:0000256" key="1">
    <source>
        <dbReference type="SAM" id="MobiDB-lite"/>
    </source>
</evidence>
<feature type="domain" description="Myb/SANT-like DNA-binding" evidence="2">
    <location>
        <begin position="2"/>
        <end position="63"/>
    </location>
</feature>
<proteinExistence type="predicted"/>
<organism evidence="3 4">
    <name type="scientific">Pinctada imbricata</name>
    <name type="common">Atlantic pearl-oyster</name>
    <name type="synonym">Pinctada martensii</name>
    <dbReference type="NCBI Taxonomy" id="66713"/>
    <lineage>
        <taxon>Eukaryota</taxon>
        <taxon>Metazoa</taxon>
        <taxon>Spiralia</taxon>
        <taxon>Lophotrochozoa</taxon>
        <taxon>Mollusca</taxon>
        <taxon>Bivalvia</taxon>
        <taxon>Autobranchia</taxon>
        <taxon>Pteriomorphia</taxon>
        <taxon>Pterioida</taxon>
        <taxon>Pterioidea</taxon>
        <taxon>Pteriidae</taxon>
        <taxon>Pinctada</taxon>
    </lineage>
</organism>
<dbReference type="EMBL" id="VSWD01000014">
    <property type="protein sequence ID" value="KAK3082710.1"/>
    <property type="molecule type" value="Genomic_DNA"/>
</dbReference>
<dbReference type="InterPro" id="IPR044822">
    <property type="entry name" value="Myb_DNA-bind_4"/>
</dbReference>
<dbReference type="Gene3D" id="1.10.10.60">
    <property type="entry name" value="Homeodomain-like"/>
    <property type="match status" value="1"/>
</dbReference>
<dbReference type="Pfam" id="PF13837">
    <property type="entry name" value="Myb_DNA-bind_4"/>
    <property type="match status" value="1"/>
</dbReference>
<evidence type="ECO:0000313" key="4">
    <source>
        <dbReference type="Proteomes" id="UP001186944"/>
    </source>
</evidence>
<feature type="compositionally biased region" description="Polar residues" evidence="1">
    <location>
        <begin position="124"/>
        <end position="162"/>
    </location>
</feature>
<sequence length="291" mass="33649">MKKKQVWGEISDVLRSKGFMFDADKCERKFLNLKTVYRNTVHHNSLVRNFDRKCSFFDELEDIFHLAEKSKEKLKSGGGDDKMDITLPGQRAVPIRMFHASERQSMLHINSGKMSPVFTGSPREVSSTTFPPYKPQTPTIQRQNLNTQLRQKFSNRTVSSSSRHQEMSPPATPTMAHQQHDGLQRRNSNSDVYNDSYGESPHGTAIIDLCRESSASGKRASSDVTSSTPSKRQRPNDLQNLLESFETYRREQREREDERMKIMKELHEDEMRVTNRFLDIIQQCVQTSKTE</sequence>
<gene>
    <name evidence="3" type="ORF">FSP39_003289</name>
</gene>
<feature type="region of interest" description="Disordered" evidence="1">
    <location>
        <begin position="213"/>
        <end position="236"/>
    </location>
</feature>
<evidence type="ECO:0000313" key="3">
    <source>
        <dbReference type="EMBL" id="KAK3082710.1"/>
    </source>
</evidence>
<feature type="compositionally biased region" description="Polar residues" evidence="1">
    <location>
        <begin position="222"/>
        <end position="236"/>
    </location>
</feature>
<feature type="region of interest" description="Disordered" evidence="1">
    <location>
        <begin position="112"/>
        <end position="200"/>
    </location>
</feature>
<accession>A0AA89BKG9</accession>
<name>A0AA89BKG9_PINIB</name>
<protein>
    <recommendedName>
        <fullName evidence="2">Myb/SANT-like DNA-binding domain-containing protein</fullName>
    </recommendedName>
</protein>
<keyword evidence="4" id="KW-1185">Reference proteome</keyword>
<reference evidence="3" key="1">
    <citation type="submission" date="2019-08" db="EMBL/GenBank/DDBJ databases">
        <title>The improved chromosome-level genome for the pearl oyster Pinctada fucata martensii using PacBio sequencing and Hi-C.</title>
        <authorList>
            <person name="Zheng Z."/>
        </authorList>
    </citation>
    <scope>NUCLEOTIDE SEQUENCE</scope>
    <source>
        <strain evidence="3">ZZ-2019</strain>
        <tissue evidence="3">Adductor muscle</tissue>
    </source>
</reference>
<dbReference type="Proteomes" id="UP001186944">
    <property type="component" value="Unassembled WGS sequence"/>
</dbReference>